<evidence type="ECO:0000313" key="1">
    <source>
        <dbReference type="EMBL" id="VFK31604.1"/>
    </source>
</evidence>
<dbReference type="PANTHER" id="PTHR36454">
    <property type="entry name" value="LMO2823 PROTEIN"/>
    <property type="match status" value="1"/>
</dbReference>
<dbReference type="EMBL" id="CAADGH010000034">
    <property type="protein sequence ID" value="VFK75876.1"/>
    <property type="molecule type" value="Genomic_DNA"/>
</dbReference>
<name>A0A450XQP3_9GAMM</name>
<proteinExistence type="predicted"/>
<dbReference type="PIRSF" id="PIRSF033563">
    <property type="entry name" value="UCP033563"/>
    <property type="match status" value="1"/>
</dbReference>
<reference evidence="1" key="1">
    <citation type="submission" date="2019-02" db="EMBL/GenBank/DDBJ databases">
        <authorList>
            <person name="Gruber-Vodicka R. H."/>
            <person name="Seah K. B. B."/>
        </authorList>
    </citation>
    <scope>NUCLEOTIDE SEQUENCE</scope>
    <source>
        <strain evidence="2">BECK_BZ198</strain>
        <strain evidence="1">BECK_BZ199</strain>
    </source>
</reference>
<dbReference type="EMBL" id="CAADFQ010000025">
    <property type="protein sequence ID" value="VFK31604.1"/>
    <property type="molecule type" value="Genomic_DNA"/>
</dbReference>
<gene>
    <name evidence="2" type="ORF">BECKMB1821H_GA0114242_103416</name>
    <name evidence="1" type="ORF">BECKMB1821I_GA0114274_102522</name>
</gene>
<protein>
    <submittedName>
        <fullName evidence="1">Uncharacterized conserved protein, DUF1015 family</fullName>
    </submittedName>
</protein>
<dbReference type="Pfam" id="PF06245">
    <property type="entry name" value="DUF1015"/>
    <property type="match status" value="1"/>
</dbReference>
<dbReference type="PANTHER" id="PTHR36454:SF1">
    <property type="entry name" value="DUF1015 DOMAIN-CONTAINING PROTEIN"/>
    <property type="match status" value="1"/>
</dbReference>
<evidence type="ECO:0000313" key="2">
    <source>
        <dbReference type="EMBL" id="VFK75876.1"/>
    </source>
</evidence>
<sequence>MSPKHPVDLQSDNLIRPFAALMPTHEYADKVAAPPYDVISEREARALAEDNPWHFLHVSRPEIDFPAGTDPYQDVVYERAADNLRRMMEEDILKRQSRPGYYVYELGSGNHVQTGIAAVSSLRAYEEGRIRRHELTRPQKENDRVRHMEIIDAQTGPVFLVCPASDPLTDLLARLRKAAPDLDIKTQDGVRHTIRVVSAPDDIVAISQHFAAMESLYVADGHHRSAAAARVAKTRRAANSGHTDIRPYDFFLTVIFPADQVRILDYNRVVELDGLSRSDFLRRVSEVFLVIPSDHPVQPAARNEFGLYLPGNWYRLRLPEDRIPEDPVGGLATSLLTDRVLDPILGIRDLRRDRRIDFVGGIRGLGELERLVDARETAAAFSLYPTRISELLAVADAGLLMPPKSTWFEPKLADGLLSYVLDSRAFS</sequence>
<dbReference type="InterPro" id="IPR008323">
    <property type="entry name" value="UCP033563"/>
</dbReference>
<dbReference type="AlphaFoldDB" id="A0A450XQP3"/>
<organism evidence="1">
    <name type="scientific">Candidatus Kentrum sp. MB</name>
    <dbReference type="NCBI Taxonomy" id="2138164"/>
    <lineage>
        <taxon>Bacteria</taxon>
        <taxon>Pseudomonadati</taxon>
        <taxon>Pseudomonadota</taxon>
        <taxon>Gammaproteobacteria</taxon>
        <taxon>Candidatus Kentrum</taxon>
    </lineage>
</organism>
<accession>A0A450XQP3</accession>